<name>A0A841FWW9_9ACTN</name>
<keyword evidence="2" id="KW-1185">Reference proteome</keyword>
<sequence>MTYAPNTVTIKLRWDLETRTYPTHVFKAPTYEVDRLFAAVNDPKVRYIVIADDEGGRRSIRVANIDEIHTDGGDS</sequence>
<gene>
    <name evidence="1" type="ORF">HNR73_006108</name>
</gene>
<dbReference type="Proteomes" id="UP000548476">
    <property type="component" value="Unassembled WGS sequence"/>
</dbReference>
<dbReference type="RefSeq" id="WP_184791015.1">
    <property type="nucleotide sequence ID" value="NZ_BONT01000047.1"/>
</dbReference>
<dbReference type="EMBL" id="JACHGT010000015">
    <property type="protein sequence ID" value="MBB6038228.1"/>
    <property type="molecule type" value="Genomic_DNA"/>
</dbReference>
<proteinExistence type="predicted"/>
<comment type="caution">
    <text evidence="1">The sequence shown here is derived from an EMBL/GenBank/DDBJ whole genome shotgun (WGS) entry which is preliminary data.</text>
</comment>
<accession>A0A841FWW9</accession>
<reference evidence="1 2" key="1">
    <citation type="submission" date="2020-08" db="EMBL/GenBank/DDBJ databases">
        <title>Genomic Encyclopedia of Type Strains, Phase IV (KMG-IV): sequencing the most valuable type-strain genomes for metagenomic binning, comparative biology and taxonomic classification.</title>
        <authorList>
            <person name="Goeker M."/>
        </authorList>
    </citation>
    <scope>NUCLEOTIDE SEQUENCE [LARGE SCALE GENOMIC DNA]</scope>
    <source>
        <strain evidence="1 2">YIM 65646</strain>
    </source>
</reference>
<evidence type="ECO:0000313" key="2">
    <source>
        <dbReference type="Proteomes" id="UP000548476"/>
    </source>
</evidence>
<protein>
    <submittedName>
        <fullName evidence="1">Uncharacterized protein</fullName>
    </submittedName>
</protein>
<dbReference type="AlphaFoldDB" id="A0A841FWW9"/>
<organism evidence="1 2">
    <name type="scientific">Phytomonospora endophytica</name>
    <dbReference type="NCBI Taxonomy" id="714109"/>
    <lineage>
        <taxon>Bacteria</taxon>
        <taxon>Bacillati</taxon>
        <taxon>Actinomycetota</taxon>
        <taxon>Actinomycetes</taxon>
        <taxon>Micromonosporales</taxon>
        <taxon>Micromonosporaceae</taxon>
        <taxon>Phytomonospora</taxon>
    </lineage>
</organism>
<evidence type="ECO:0000313" key="1">
    <source>
        <dbReference type="EMBL" id="MBB6038228.1"/>
    </source>
</evidence>